<feature type="region of interest" description="Disordered" evidence="2">
    <location>
        <begin position="589"/>
        <end position="608"/>
    </location>
</feature>
<feature type="transmembrane region" description="Helical" evidence="3">
    <location>
        <begin position="219"/>
        <end position="241"/>
    </location>
</feature>
<feature type="transmembrane region" description="Helical" evidence="3">
    <location>
        <begin position="115"/>
        <end position="134"/>
    </location>
</feature>
<feature type="compositionally biased region" description="Basic and acidic residues" evidence="2">
    <location>
        <begin position="589"/>
        <end position="606"/>
    </location>
</feature>
<protein>
    <submittedName>
        <fullName evidence="4">Uncharacterized protein</fullName>
    </submittedName>
</protein>
<keyword evidence="3" id="KW-1133">Transmembrane helix</keyword>
<evidence type="ECO:0000256" key="2">
    <source>
        <dbReference type="SAM" id="MobiDB-lite"/>
    </source>
</evidence>
<feature type="coiled-coil region" evidence="1">
    <location>
        <begin position="743"/>
        <end position="777"/>
    </location>
</feature>
<feature type="coiled-coil region" evidence="1">
    <location>
        <begin position="608"/>
        <end position="703"/>
    </location>
</feature>
<keyword evidence="3" id="KW-0812">Transmembrane</keyword>
<dbReference type="Proteomes" id="UP000178347">
    <property type="component" value="Unassembled WGS sequence"/>
</dbReference>
<feature type="transmembrane region" description="Helical" evidence="3">
    <location>
        <begin position="74"/>
        <end position="95"/>
    </location>
</feature>
<keyword evidence="1" id="KW-0175">Coiled coil</keyword>
<evidence type="ECO:0000256" key="1">
    <source>
        <dbReference type="SAM" id="Coils"/>
    </source>
</evidence>
<evidence type="ECO:0000256" key="3">
    <source>
        <dbReference type="SAM" id="Phobius"/>
    </source>
</evidence>
<name>A0A1F6MVQ6_9BACT</name>
<gene>
    <name evidence="4" type="ORF">A3G00_03255</name>
</gene>
<comment type="caution">
    <text evidence="4">The sequence shown here is derived from an EMBL/GenBank/DDBJ whole genome shotgun (WGS) entry which is preliminary data.</text>
</comment>
<evidence type="ECO:0000313" key="4">
    <source>
        <dbReference type="EMBL" id="OGH75734.1"/>
    </source>
</evidence>
<accession>A0A1F6MVQ6</accession>
<feature type="compositionally biased region" description="Basic and acidic residues" evidence="2">
    <location>
        <begin position="826"/>
        <end position="858"/>
    </location>
</feature>
<feature type="transmembrane region" description="Helical" evidence="3">
    <location>
        <begin position="286"/>
        <end position="306"/>
    </location>
</feature>
<keyword evidence="3" id="KW-0472">Membrane</keyword>
<dbReference type="STRING" id="1798692.A3G00_03255"/>
<feature type="transmembrane region" description="Helical" evidence="3">
    <location>
        <begin position="248"/>
        <end position="266"/>
    </location>
</feature>
<feature type="transmembrane region" description="Helical" evidence="3">
    <location>
        <begin position="33"/>
        <end position="53"/>
    </location>
</feature>
<organism evidence="4 5">
    <name type="scientific">Candidatus Magasanikbacteria bacterium RIFCSPLOWO2_12_FULL_43_12</name>
    <dbReference type="NCBI Taxonomy" id="1798692"/>
    <lineage>
        <taxon>Bacteria</taxon>
        <taxon>Candidatus Magasanikiibacteriota</taxon>
    </lineage>
</organism>
<evidence type="ECO:0000313" key="5">
    <source>
        <dbReference type="Proteomes" id="UP000178347"/>
    </source>
</evidence>
<reference evidence="4 5" key="1">
    <citation type="journal article" date="2016" name="Nat. Commun.">
        <title>Thousands of microbial genomes shed light on interconnected biogeochemical processes in an aquifer system.</title>
        <authorList>
            <person name="Anantharaman K."/>
            <person name="Brown C.T."/>
            <person name="Hug L.A."/>
            <person name="Sharon I."/>
            <person name="Castelle C.J."/>
            <person name="Probst A.J."/>
            <person name="Thomas B.C."/>
            <person name="Singh A."/>
            <person name="Wilkins M.J."/>
            <person name="Karaoz U."/>
            <person name="Brodie E.L."/>
            <person name="Williams K.H."/>
            <person name="Hubbard S.S."/>
            <person name="Banfield J.F."/>
        </authorList>
    </citation>
    <scope>NUCLEOTIDE SEQUENCE [LARGE SCALE GENOMIC DNA]</scope>
</reference>
<sequence>MKSLLKRKFFLILKRFLCLLVFRKGKTGLSFLFVILVIGAVMFPLTSMANPALGDMGVISGGIMDMFTNLALGLGEFFIKMSIFFLRFFIALAQYNNYIDSPVVKLGWLMVRDVVNMFFVVILLVIAIGTILGIEQYQWNKTLVKLILSAVFVNFSNLICQLFIDAAHVFTLTFASAISATAGGNLINMFHFEKIYAITTGKNDVGVGGESFNLLGRTLVASVVAMLFALLAMLVMGAYAIMMLLRMTVLWVLIILSPLAFLFIALPQTTNRYGEWWKEFSNYVVLAPTISFFMWLAFATAGSGTLGSDIGITDQMLQAGSIDSVGALTLSAVTTWENMANFLVAIVLLFVGLQEVQKLNVAGGSVASKAKDFFGKVATIATGYAAGRWLAGATGRGVKLAGKGALWHMPLGGEFWTEHAKMKWARTKDAWYTGAGGKGDLAKEDYMGRGMRKLFGWNVGVLAGGTARRKKHLKAAEHTAEYAEDLLGKMQSSGQWGNRARSRHGELEAYEERSKHRDAEGVAEAKEKAMHGPRYKDGKAYFNPDTGEVSTLAGEAARFAIRQQRWEEEGKALIGSERKKIIERARPDMEKAVKDSDEAREGRKSSDLVAAEAEEAGAKNILRTAEAKIQVVVDAKLKTDTDVLLAQTNLNKANEEIKFAEKGLKILKKSGEYTEMIEDKEEKNKAEETLEKISEKLKDTEGVLTDKDKTQLGKMKVAEEKKIEDLDVKIQGNSKGLLEEKAAKKLEDERQKAVNAVEDAKRTIEEKKAQIATDLEKTERVEDGSRTIAEQRDVYKAATEKTIKASDAWDKVVADAGSTLPDADEKEIKNYRDSDSKEKPPISKELKEIMDQRDRDTEVSKRLEEIEEDLYSGFLIGKDGEPVMANGKEVERKNSNVAIAYLQAAQKAAAVGAGVEASETEAKKIILGLESYGSLFSAEVASKMGAEASKAFIDGIKDKKMGDLFKKGAKELKDALEGAQAKGIKLSLEALSLTNVGAKMAQAQMIAEYNKDITGANKAEAADHATDIFTLERYNFKTPASAFKDWVKKQTERLQGVEREQSVVNAMGTLGQFFKLQKQGKEITTDQKAQMMAHVKHLTSNGWMDDLLARVAKMATSKKTLTGEKREEAEALEEIFINKLHWDPKDNRSGADRTAQVQKLIGMGGDRKQMQAEEAVLWRMESTDEGYGEANKQLAEIAHSNYANIVGPGADKLSRMRVAKEAGMITDEQIEKAGEGDVRATAAVDASIEQLMAYTEKFIEPVAGMADGAKMAAATFMKSMDEFTEAFEMLADFKNLAMNTGHIDDGGHTYYDMNEGMLRGNLGHKGKEFVLGEWRKLGLDQRLSRLKTHSIGQMQEDFGTIDYTASEECDDAIRETFAGLSNQREFAKVDGRNKDHIAGMAAGETIRQDENGRTKIGDDDSAYFRSTFKHIIDKDQRKKEVEKRLRGNYAAFLQNNPAALFGSLAERSGLSFDDGMKGNLNMNICGENINNVEELVAWVNQDSSYRFNPERIRRSLARASEGKRRGE</sequence>
<feature type="region of interest" description="Disordered" evidence="2">
    <location>
        <begin position="824"/>
        <end position="858"/>
    </location>
</feature>
<proteinExistence type="predicted"/>
<dbReference type="EMBL" id="MFQN01000003">
    <property type="protein sequence ID" value="OGH75734.1"/>
    <property type="molecule type" value="Genomic_DNA"/>
</dbReference>